<dbReference type="EMBL" id="DS231619">
    <property type="protein sequence ID" value="EDU48935.1"/>
    <property type="molecule type" value="Genomic_DNA"/>
</dbReference>
<proteinExistence type="predicted"/>
<evidence type="ECO:0000313" key="2">
    <source>
        <dbReference type="Proteomes" id="UP000001471"/>
    </source>
</evidence>
<organism evidence="1 2">
    <name type="scientific">Pyrenophora tritici-repentis (strain Pt-1C-BFP)</name>
    <name type="common">Wheat tan spot fungus</name>
    <name type="synonym">Drechslera tritici-repentis</name>
    <dbReference type="NCBI Taxonomy" id="426418"/>
    <lineage>
        <taxon>Eukaryota</taxon>
        <taxon>Fungi</taxon>
        <taxon>Dikarya</taxon>
        <taxon>Ascomycota</taxon>
        <taxon>Pezizomycotina</taxon>
        <taxon>Dothideomycetes</taxon>
        <taxon>Pleosporomycetidae</taxon>
        <taxon>Pleosporales</taxon>
        <taxon>Pleosporineae</taxon>
        <taxon>Pleosporaceae</taxon>
        <taxon>Pyrenophora</taxon>
    </lineage>
</organism>
<dbReference type="AlphaFoldDB" id="B2W877"/>
<reference evidence="2" key="1">
    <citation type="journal article" date="2013" name="G3 (Bethesda)">
        <title>Comparative genomics of a plant-pathogenic fungus, Pyrenophora tritici-repentis, reveals transduplication and the impact of repeat elements on pathogenicity and population divergence.</title>
        <authorList>
            <person name="Manning V.A."/>
            <person name="Pandelova I."/>
            <person name="Dhillon B."/>
            <person name="Wilhelm L.J."/>
            <person name="Goodwin S.B."/>
            <person name="Berlin A.M."/>
            <person name="Figueroa M."/>
            <person name="Freitag M."/>
            <person name="Hane J.K."/>
            <person name="Henrissat B."/>
            <person name="Holman W.H."/>
            <person name="Kodira C.D."/>
            <person name="Martin J."/>
            <person name="Oliver R.P."/>
            <person name="Robbertse B."/>
            <person name="Schackwitz W."/>
            <person name="Schwartz D.C."/>
            <person name="Spatafora J.W."/>
            <person name="Turgeon B.G."/>
            <person name="Yandava C."/>
            <person name="Young S."/>
            <person name="Zhou S."/>
            <person name="Zeng Q."/>
            <person name="Grigoriev I.V."/>
            <person name="Ma L.-J."/>
            <person name="Ciuffetti L.M."/>
        </authorList>
    </citation>
    <scope>NUCLEOTIDE SEQUENCE [LARGE SCALE GENOMIC DNA]</scope>
    <source>
        <strain evidence="2">Pt-1C-BFP</strain>
    </source>
</reference>
<accession>B2W877</accession>
<evidence type="ECO:0000313" key="1">
    <source>
        <dbReference type="EMBL" id="EDU48935.1"/>
    </source>
</evidence>
<dbReference type="InParanoid" id="B2W877"/>
<gene>
    <name evidence="1" type="ORF">PTRG_06015</name>
</gene>
<dbReference type="HOGENOM" id="CLU_3033469_0_0_1"/>
<name>B2W877_PYRTR</name>
<sequence length="55" mass="6130">MRLMRLRVFVLASALQAGVGLIFSALCGTSKIPGKWVRLGIGHEDRTKTLYQEQL</sequence>
<protein>
    <submittedName>
        <fullName evidence="1">Uncharacterized protein</fullName>
    </submittedName>
</protein>
<dbReference type="Proteomes" id="UP000001471">
    <property type="component" value="Unassembled WGS sequence"/>
</dbReference>